<reference evidence="2" key="1">
    <citation type="journal article" date="2021" name="Front. Plant Sci.">
        <title>Chromosome-Scale Genome Assembly for Chinese Sour Jujube and Insights Into Its Genome Evolution and Domestication Signature.</title>
        <authorList>
            <person name="Shen L.-Y."/>
            <person name="Luo H."/>
            <person name="Wang X.-L."/>
            <person name="Wang X.-M."/>
            <person name="Qiu X.-J."/>
            <person name="Liu H."/>
            <person name="Zhou S.-S."/>
            <person name="Jia K.-H."/>
            <person name="Nie S."/>
            <person name="Bao Y.-T."/>
            <person name="Zhang R.-G."/>
            <person name="Yun Q.-Z."/>
            <person name="Chai Y.-H."/>
            <person name="Lu J.-Y."/>
            <person name="Li Y."/>
            <person name="Zhao S.-W."/>
            <person name="Mao J.-F."/>
            <person name="Jia S.-G."/>
            <person name="Mao Y.-M."/>
        </authorList>
    </citation>
    <scope>NUCLEOTIDE SEQUENCE</scope>
    <source>
        <strain evidence="2">AT0</strain>
        <tissue evidence="2">Leaf</tissue>
    </source>
</reference>
<dbReference type="Pfam" id="PF00004">
    <property type="entry name" value="AAA"/>
    <property type="match status" value="3"/>
</dbReference>
<dbReference type="InterPro" id="IPR055278">
    <property type="entry name" value="CDC48c"/>
</dbReference>
<dbReference type="EMBL" id="JAEACU010000003">
    <property type="protein sequence ID" value="KAH7536625.1"/>
    <property type="molecule type" value="Genomic_DNA"/>
</dbReference>
<dbReference type="SUPFAM" id="SSF52540">
    <property type="entry name" value="P-loop containing nucleoside triphosphate hydrolases"/>
    <property type="match status" value="2"/>
</dbReference>
<comment type="caution">
    <text evidence="2">The sequence shown here is derived from an EMBL/GenBank/DDBJ whole genome shotgun (WGS) entry which is preliminary data.</text>
</comment>
<dbReference type="PANTHER" id="PTHR48470:SF1">
    <property type="entry name" value="CELL DIVISION CONTROL PROTEIN 48 C ISOFORM 1"/>
    <property type="match status" value="1"/>
</dbReference>
<dbReference type="Proteomes" id="UP000813462">
    <property type="component" value="Unassembled WGS sequence"/>
</dbReference>
<dbReference type="AlphaFoldDB" id="A0A978VM50"/>
<feature type="domain" description="AAA+ ATPase" evidence="1">
    <location>
        <begin position="3"/>
        <end position="89"/>
    </location>
</feature>
<dbReference type="Gene3D" id="1.10.8.60">
    <property type="match status" value="2"/>
</dbReference>
<feature type="domain" description="AAA+ ATPase" evidence="1">
    <location>
        <begin position="240"/>
        <end position="373"/>
    </location>
</feature>
<dbReference type="InterPro" id="IPR003593">
    <property type="entry name" value="AAA+_ATPase"/>
</dbReference>
<dbReference type="GO" id="GO:0005524">
    <property type="term" value="F:ATP binding"/>
    <property type="evidence" value="ECO:0007669"/>
    <property type="project" value="InterPro"/>
</dbReference>
<evidence type="ECO:0000259" key="1">
    <source>
        <dbReference type="SMART" id="SM00382"/>
    </source>
</evidence>
<proteinExistence type="predicted"/>
<dbReference type="GO" id="GO:0016887">
    <property type="term" value="F:ATP hydrolysis activity"/>
    <property type="evidence" value="ECO:0007669"/>
    <property type="project" value="InterPro"/>
</dbReference>
<sequence>MKPMVGVLLHGPPGYGKTTLDHAIGNEIGLLFYPISATKVISGVSDSKTSDYTSGNILVIGATNWPNTIDPARRRPGRFGREIELGVPDENARAQILGVLTSNQRVEGSFDLLKIARSTASFVEADLVDVVDKAANLALNRVIDERKSLISEDSMDKEHSIWWRRPLLPQEEDSLFITMADFEQAVEQVQPSSKREGFSTIPDEKWQNVGGLDLLGEEFVRDIVWHVKYLEIHQEYREHMEAGILLYGPPGCGKTLLAKAIAYEAGVHFIHIMGPELLNKYVGESEWAIRTLFSRARTSAPCILFSDEADALTKERGTDGGPVADRLLNKLLIELDGGHRRRGVFVIGATNRPIDDSVDLSAIGEACENFSGENLANLMKRAVQAAIHETLTSNESSLSTSTRTIKTTHFELALTEISPSMSKRQKRHYKKLSKRFKAA</sequence>
<dbReference type="Gene3D" id="3.40.50.300">
    <property type="entry name" value="P-loop containing nucleotide triphosphate hydrolases"/>
    <property type="match status" value="4"/>
</dbReference>
<accession>A0A978VM50</accession>
<organism evidence="2 3">
    <name type="scientific">Ziziphus jujuba var. spinosa</name>
    <dbReference type="NCBI Taxonomy" id="714518"/>
    <lineage>
        <taxon>Eukaryota</taxon>
        <taxon>Viridiplantae</taxon>
        <taxon>Streptophyta</taxon>
        <taxon>Embryophyta</taxon>
        <taxon>Tracheophyta</taxon>
        <taxon>Spermatophyta</taxon>
        <taxon>Magnoliopsida</taxon>
        <taxon>eudicotyledons</taxon>
        <taxon>Gunneridae</taxon>
        <taxon>Pentapetalae</taxon>
        <taxon>rosids</taxon>
        <taxon>fabids</taxon>
        <taxon>Rosales</taxon>
        <taxon>Rhamnaceae</taxon>
        <taxon>Paliureae</taxon>
        <taxon>Ziziphus</taxon>
    </lineage>
</organism>
<protein>
    <recommendedName>
        <fullName evidence="1">AAA+ ATPase domain-containing protein</fullName>
    </recommendedName>
</protein>
<name>A0A978VM50_ZIZJJ</name>
<dbReference type="InterPro" id="IPR027417">
    <property type="entry name" value="P-loop_NTPase"/>
</dbReference>
<evidence type="ECO:0000313" key="3">
    <source>
        <dbReference type="Proteomes" id="UP000813462"/>
    </source>
</evidence>
<gene>
    <name evidence="2" type="ORF">FEM48_Zijuj03G0004500</name>
</gene>
<evidence type="ECO:0000313" key="2">
    <source>
        <dbReference type="EMBL" id="KAH7536625.1"/>
    </source>
</evidence>
<dbReference type="SMART" id="SM00382">
    <property type="entry name" value="AAA"/>
    <property type="match status" value="2"/>
</dbReference>
<dbReference type="PANTHER" id="PTHR48470">
    <property type="entry name" value="CELL DIVISION CONTROL PROTEIN 48 C ISOFORM 1"/>
    <property type="match status" value="1"/>
</dbReference>
<dbReference type="InterPro" id="IPR003959">
    <property type="entry name" value="ATPase_AAA_core"/>
</dbReference>